<dbReference type="AlphaFoldDB" id="A0AAQ6IGZ9"/>
<feature type="signal peptide" evidence="4">
    <location>
        <begin position="1"/>
        <end position="21"/>
    </location>
</feature>
<dbReference type="Gene3D" id="2.60.40.10">
    <property type="entry name" value="Immunoglobulins"/>
    <property type="match status" value="1"/>
</dbReference>
<dbReference type="PANTHER" id="PTHR24100:SF151">
    <property type="entry name" value="ICOS LIGAND"/>
    <property type="match status" value="1"/>
</dbReference>
<comment type="subcellular location">
    <subcellularLocation>
        <location evidence="1">Membrane</location>
    </subcellularLocation>
</comment>
<name>A0AAQ6IGZ9_ANATE</name>
<evidence type="ECO:0000313" key="5">
    <source>
        <dbReference type="Ensembl" id="ENSATEP00000072823.1"/>
    </source>
</evidence>
<dbReference type="InterPro" id="IPR013783">
    <property type="entry name" value="Ig-like_fold"/>
</dbReference>
<dbReference type="GO" id="GO:0050852">
    <property type="term" value="P:T cell receptor signaling pathway"/>
    <property type="evidence" value="ECO:0007669"/>
    <property type="project" value="TreeGrafter"/>
</dbReference>
<evidence type="ECO:0000256" key="1">
    <source>
        <dbReference type="ARBA" id="ARBA00004370"/>
    </source>
</evidence>
<dbReference type="SUPFAM" id="SSF48726">
    <property type="entry name" value="Immunoglobulin"/>
    <property type="match status" value="1"/>
</dbReference>
<keyword evidence="6" id="KW-1185">Reference proteome</keyword>
<protein>
    <recommendedName>
        <fullName evidence="7">Ig-like domain-containing protein</fullName>
    </recommendedName>
</protein>
<dbReference type="GO" id="GO:0009897">
    <property type="term" value="C:external side of plasma membrane"/>
    <property type="evidence" value="ECO:0007669"/>
    <property type="project" value="TreeGrafter"/>
</dbReference>
<reference evidence="5 6" key="1">
    <citation type="submission" date="2021-04" db="EMBL/GenBank/DDBJ databases">
        <authorList>
            <consortium name="Wellcome Sanger Institute Data Sharing"/>
        </authorList>
    </citation>
    <scope>NUCLEOTIDE SEQUENCE [LARGE SCALE GENOMIC DNA]</scope>
</reference>
<accession>A0AAQ6IGZ9</accession>
<evidence type="ECO:0008006" key="7">
    <source>
        <dbReference type="Google" id="ProtNLM"/>
    </source>
</evidence>
<sequence>QSPLRPLTVLVFYLLLHSCRCEPELIGPTQPIVARVGDDVTLPCHLEPVMDAVMMTLEWSRSDLNNVIVYVWRSGQEYVKENHP</sequence>
<dbReference type="Ensembl" id="ENSATET00000080625.1">
    <property type="protein sequence ID" value="ENSATEP00000072823.1"/>
    <property type="gene ID" value="ENSATEG00000033667.1"/>
</dbReference>
<dbReference type="Proteomes" id="UP000265040">
    <property type="component" value="Chromosome 18"/>
</dbReference>
<dbReference type="InterPro" id="IPR050504">
    <property type="entry name" value="IgSF_BTN/MOG"/>
</dbReference>
<feature type="chain" id="PRO_5043422863" description="Ig-like domain-containing protein" evidence="4">
    <location>
        <begin position="22"/>
        <end position="84"/>
    </location>
</feature>
<keyword evidence="3" id="KW-0393">Immunoglobulin domain</keyword>
<keyword evidence="4" id="KW-0732">Signal</keyword>
<organism evidence="5 6">
    <name type="scientific">Anabas testudineus</name>
    <name type="common">Climbing perch</name>
    <name type="synonym">Anthias testudineus</name>
    <dbReference type="NCBI Taxonomy" id="64144"/>
    <lineage>
        <taxon>Eukaryota</taxon>
        <taxon>Metazoa</taxon>
        <taxon>Chordata</taxon>
        <taxon>Craniata</taxon>
        <taxon>Vertebrata</taxon>
        <taxon>Euteleostomi</taxon>
        <taxon>Actinopterygii</taxon>
        <taxon>Neopterygii</taxon>
        <taxon>Teleostei</taxon>
        <taxon>Neoteleostei</taxon>
        <taxon>Acanthomorphata</taxon>
        <taxon>Anabantaria</taxon>
        <taxon>Anabantiformes</taxon>
        <taxon>Anabantoidei</taxon>
        <taxon>Anabantidae</taxon>
        <taxon>Anabas</taxon>
    </lineage>
</organism>
<evidence type="ECO:0000256" key="2">
    <source>
        <dbReference type="ARBA" id="ARBA00023136"/>
    </source>
</evidence>
<dbReference type="InterPro" id="IPR036179">
    <property type="entry name" value="Ig-like_dom_sf"/>
</dbReference>
<dbReference type="GO" id="GO:0005102">
    <property type="term" value="F:signaling receptor binding"/>
    <property type="evidence" value="ECO:0007669"/>
    <property type="project" value="TreeGrafter"/>
</dbReference>
<evidence type="ECO:0000256" key="4">
    <source>
        <dbReference type="SAM" id="SignalP"/>
    </source>
</evidence>
<dbReference type="GeneTree" id="ENSGT01030000234884"/>
<evidence type="ECO:0000256" key="3">
    <source>
        <dbReference type="ARBA" id="ARBA00023319"/>
    </source>
</evidence>
<evidence type="ECO:0000313" key="6">
    <source>
        <dbReference type="Proteomes" id="UP000265040"/>
    </source>
</evidence>
<reference evidence="5" key="3">
    <citation type="submission" date="2025-09" db="UniProtKB">
        <authorList>
            <consortium name="Ensembl"/>
        </authorList>
    </citation>
    <scope>IDENTIFICATION</scope>
</reference>
<keyword evidence="2" id="KW-0472">Membrane</keyword>
<dbReference type="PANTHER" id="PTHR24100">
    <property type="entry name" value="BUTYROPHILIN"/>
    <property type="match status" value="1"/>
</dbReference>
<reference evidence="5" key="2">
    <citation type="submission" date="2025-08" db="UniProtKB">
        <authorList>
            <consortium name="Ensembl"/>
        </authorList>
    </citation>
    <scope>IDENTIFICATION</scope>
</reference>
<proteinExistence type="predicted"/>
<dbReference type="GO" id="GO:0001817">
    <property type="term" value="P:regulation of cytokine production"/>
    <property type="evidence" value="ECO:0007669"/>
    <property type="project" value="TreeGrafter"/>
</dbReference>